<gene>
    <name evidence="2" type="primary">Cni-C08F8.3</name>
    <name evidence="2" type="synonym">Cnig_chr_IV.g14103</name>
    <name evidence="2" type="ORF">B9Z55_014103</name>
</gene>
<dbReference type="OrthoDB" id="5798230at2759"/>
<evidence type="ECO:0000313" key="2">
    <source>
        <dbReference type="EMBL" id="PIC34466.1"/>
    </source>
</evidence>
<proteinExistence type="predicted"/>
<accession>A0A2G5U5E5</accession>
<dbReference type="Proteomes" id="UP000230233">
    <property type="component" value="Chromosome IV"/>
</dbReference>
<dbReference type="STRING" id="1611254.A0A2G5U5E5"/>
<feature type="region of interest" description="Disordered" evidence="1">
    <location>
        <begin position="463"/>
        <end position="484"/>
    </location>
</feature>
<sequence length="484" mass="56313">MRPNGYLYPPAKKRSNEDIVCCVVEKTGDETRTSMRQSEIYAYSPSIRIRDGYMVMPKWHWNAYKQGDWFLAKPSYAVGSREEERDERELTNLRKINPTDYAKYKIPLTRVEFGFVQIKCPFVVCPEWIQNRETRNANGTYRKLLLLDIGQGFVCNNNRAFKNLSPGETYMGIFEFRAKDNGACNFSHRSIIRDETNHVYERDAMWELMEPVHGERGAKKEHIFQMKEWLEKLKKDAEEFDTELEQRGVFGGQRRMAAHSLLENPREDDPVNDVTMRTFGLSLSESNRSQRHSFVEQSHTESLHDQRHSLAAHPGASENTHEFNSVVELENHRSRTIILVTCIGENGEKQEKWYDRETQQSATEPDFLHWKFNSRHKVAVQSLQPTVAPSVRRHTISESSIRAYPGRPVATSTPRPSPPHSPPAAEASYPNNRRFFEDSQYRTINAEEEETDENHDTLNETSNTTLMLHDNNANPIYRPPYMHR</sequence>
<feature type="region of interest" description="Disordered" evidence="1">
    <location>
        <begin position="285"/>
        <end position="319"/>
    </location>
</feature>
<dbReference type="EMBL" id="PDUG01000004">
    <property type="protein sequence ID" value="PIC34466.1"/>
    <property type="molecule type" value="Genomic_DNA"/>
</dbReference>
<evidence type="ECO:0000313" key="3">
    <source>
        <dbReference type="Proteomes" id="UP000230233"/>
    </source>
</evidence>
<reference evidence="3" key="1">
    <citation type="submission" date="2017-10" db="EMBL/GenBank/DDBJ databases">
        <title>Rapid genome shrinkage in a self-fertile nematode reveals novel sperm competition proteins.</title>
        <authorList>
            <person name="Yin D."/>
            <person name="Schwarz E.M."/>
            <person name="Thomas C.G."/>
            <person name="Felde R.L."/>
            <person name="Korf I.F."/>
            <person name="Cutter A.D."/>
            <person name="Schartner C.M."/>
            <person name="Ralston E.J."/>
            <person name="Meyer B.J."/>
            <person name="Haag E.S."/>
        </authorList>
    </citation>
    <scope>NUCLEOTIDE SEQUENCE [LARGE SCALE GENOMIC DNA]</scope>
    <source>
        <strain evidence="3">JU1422</strain>
    </source>
</reference>
<organism evidence="2 3">
    <name type="scientific">Caenorhabditis nigoni</name>
    <dbReference type="NCBI Taxonomy" id="1611254"/>
    <lineage>
        <taxon>Eukaryota</taxon>
        <taxon>Metazoa</taxon>
        <taxon>Ecdysozoa</taxon>
        <taxon>Nematoda</taxon>
        <taxon>Chromadorea</taxon>
        <taxon>Rhabditida</taxon>
        <taxon>Rhabditina</taxon>
        <taxon>Rhabditomorpha</taxon>
        <taxon>Rhabditoidea</taxon>
        <taxon>Rhabditidae</taxon>
        <taxon>Peloderinae</taxon>
        <taxon>Caenorhabditis</taxon>
    </lineage>
</organism>
<evidence type="ECO:0000256" key="1">
    <source>
        <dbReference type="SAM" id="MobiDB-lite"/>
    </source>
</evidence>
<keyword evidence="3" id="KW-1185">Reference proteome</keyword>
<feature type="region of interest" description="Disordered" evidence="1">
    <location>
        <begin position="389"/>
        <end position="432"/>
    </location>
</feature>
<feature type="compositionally biased region" description="Polar residues" evidence="1">
    <location>
        <begin position="463"/>
        <end position="474"/>
    </location>
</feature>
<dbReference type="AlphaFoldDB" id="A0A2G5U5E5"/>
<comment type="caution">
    <text evidence="2">The sequence shown here is derived from an EMBL/GenBank/DDBJ whole genome shotgun (WGS) entry which is preliminary data.</text>
</comment>
<protein>
    <submittedName>
        <fullName evidence="2">Uncharacterized protein</fullName>
    </submittedName>
</protein>
<name>A0A2G5U5E5_9PELO</name>
<feature type="compositionally biased region" description="Basic and acidic residues" evidence="1">
    <location>
        <begin position="298"/>
        <end position="308"/>
    </location>
</feature>